<evidence type="ECO:0000256" key="5">
    <source>
        <dbReference type="PIRSR" id="PIRSR015582-2"/>
    </source>
</evidence>
<dbReference type="InterPro" id="IPR040442">
    <property type="entry name" value="Pyrv_kinase-like_dom_sf"/>
</dbReference>
<dbReference type="PIRSF" id="PIRSF015582">
    <property type="entry name" value="Cit_lyase_B"/>
    <property type="match status" value="1"/>
</dbReference>
<feature type="binding site" evidence="4">
    <location>
        <position position="61"/>
    </location>
    <ligand>
        <name>substrate</name>
    </ligand>
</feature>
<dbReference type="Gene3D" id="3.20.20.60">
    <property type="entry name" value="Phosphoenolpyruvate-binding domains"/>
    <property type="match status" value="1"/>
</dbReference>
<reference evidence="7 8" key="1">
    <citation type="submission" date="2018-11" db="EMBL/GenBank/DDBJ databases">
        <title>Sequencing the genomes of 1000 actinobacteria strains.</title>
        <authorList>
            <person name="Klenk H.-P."/>
        </authorList>
    </citation>
    <scope>NUCLEOTIDE SEQUENCE [LARGE SCALE GENOMIC DNA]</scope>
    <source>
        <strain evidence="7 8">DSM 9580</strain>
    </source>
</reference>
<dbReference type="AlphaFoldDB" id="A0A3N2AUP8"/>
<evidence type="ECO:0000313" key="7">
    <source>
        <dbReference type="EMBL" id="ROR66767.1"/>
    </source>
</evidence>
<comment type="cofactor">
    <cofactor evidence="1">
        <name>Mg(2+)</name>
        <dbReference type="ChEBI" id="CHEBI:18420"/>
    </cofactor>
</comment>
<protein>
    <submittedName>
        <fullName evidence="7">Citrate lyase subunit beta/citryl-CoA lyase</fullName>
    </submittedName>
</protein>
<evidence type="ECO:0000256" key="2">
    <source>
        <dbReference type="ARBA" id="ARBA00022723"/>
    </source>
</evidence>
<dbReference type="Pfam" id="PF03328">
    <property type="entry name" value="HpcH_HpaI"/>
    <property type="match status" value="1"/>
</dbReference>
<evidence type="ECO:0000256" key="1">
    <source>
        <dbReference type="ARBA" id="ARBA00001946"/>
    </source>
</evidence>
<dbReference type="GO" id="GO:0006107">
    <property type="term" value="P:oxaloacetate metabolic process"/>
    <property type="evidence" value="ECO:0007669"/>
    <property type="project" value="TreeGrafter"/>
</dbReference>
<organism evidence="7 8">
    <name type="scientific">Agrococcus jenensis</name>
    <dbReference type="NCBI Taxonomy" id="46353"/>
    <lineage>
        <taxon>Bacteria</taxon>
        <taxon>Bacillati</taxon>
        <taxon>Actinomycetota</taxon>
        <taxon>Actinomycetes</taxon>
        <taxon>Micrococcales</taxon>
        <taxon>Microbacteriaceae</taxon>
        <taxon>Agrococcus</taxon>
    </lineage>
</organism>
<keyword evidence="2 5" id="KW-0479">Metal-binding</keyword>
<sequence>MTVALYVPGDRPDRFGKAVESGADVVILDLEDAVAHDRKAVAREAVDEFLRQRGPIGLQVRIGGLDDLEMLAAHEVELRVPKVRGAADLDAVVDRLDLDSRRLHAIVEDAVGVARLDEIAAHAAVASVALGESDLRSDLGATSPAMIEHLRILLVLAARGAGLPAPLMSVYPAIADLDGLEADCRAGAALGFGGRTAVHPKQIEVIRRAFAPSEDDVAWAEGVLAALAEGVGVTTLADGQMVDEAMRARAERILARRDG</sequence>
<feature type="binding site" evidence="5">
    <location>
        <position position="108"/>
    </location>
    <ligand>
        <name>Mg(2+)</name>
        <dbReference type="ChEBI" id="CHEBI:18420"/>
    </ligand>
</feature>
<dbReference type="OrthoDB" id="5172636at2"/>
<dbReference type="InterPro" id="IPR015813">
    <property type="entry name" value="Pyrv/PenolPyrv_kinase-like_dom"/>
</dbReference>
<keyword evidence="7" id="KW-0456">Lyase</keyword>
<feature type="binding site" evidence="5">
    <location>
        <position position="134"/>
    </location>
    <ligand>
        <name>Mg(2+)</name>
        <dbReference type="ChEBI" id="CHEBI:18420"/>
    </ligand>
</feature>
<feature type="domain" description="HpcH/HpaI aldolase/citrate lyase" evidence="6">
    <location>
        <begin position="4"/>
        <end position="200"/>
    </location>
</feature>
<evidence type="ECO:0000313" key="8">
    <source>
        <dbReference type="Proteomes" id="UP000275456"/>
    </source>
</evidence>
<proteinExistence type="predicted"/>
<dbReference type="PANTHER" id="PTHR32308:SF0">
    <property type="entry name" value="HPCH_HPAI ALDOLASE_CITRATE LYASE DOMAIN-CONTAINING PROTEIN"/>
    <property type="match status" value="1"/>
</dbReference>
<evidence type="ECO:0000259" key="6">
    <source>
        <dbReference type="Pfam" id="PF03328"/>
    </source>
</evidence>
<dbReference type="Proteomes" id="UP000275456">
    <property type="component" value="Unassembled WGS sequence"/>
</dbReference>
<keyword evidence="8" id="KW-1185">Reference proteome</keyword>
<dbReference type="PANTHER" id="PTHR32308">
    <property type="entry name" value="LYASE BETA SUBUNIT, PUTATIVE (AFU_ORTHOLOGUE AFUA_4G13030)-RELATED"/>
    <property type="match status" value="1"/>
</dbReference>
<feature type="binding site" evidence="4">
    <location>
        <position position="108"/>
    </location>
    <ligand>
        <name>substrate</name>
    </ligand>
</feature>
<keyword evidence="3 5" id="KW-0460">Magnesium</keyword>
<name>A0A3N2AUP8_9MICO</name>
<gene>
    <name evidence="7" type="ORF">EDD26_2161</name>
</gene>
<evidence type="ECO:0000256" key="3">
    <source>
        <dbReference type="ARBA" id="ARBA00022842"/>
    </source>
</evidence>
<dbReference type="RefSeq" id="WP_123697714.1">
    <property type="nucleotide sequence ID" value="NZ_RKHJ01000001.1"/>
</dbReference>
<comment type="caution">
    <text evidence="7">The sequence shown here is derived from an EMBL/GenBank/DDBJ whole genome shotgun (WGS) entry which is preliminary data.</text>
</comment>
<dbReference type="GO" id="GO:0000287">
    <property type="term" value="F:magnesium ion binding"/>
    <property type="evidence" value="ECO:0007669"/>
    <property type="project" value="TreeGrafter"/>
</dbReference>
<dbReference type="InterPro" id="IPR011206">
    <property type="entry name" value="Citrate_lyase_beta/mcl1/mcl2"/>
</dbReference>
<dbReference type="EMBL" id="RKHJ01000001">
    <property type="protein sequence ID" value="ROR66767.1"/>
    <property type="molecule type" value="Genomic_DNA"/>
</dbReference>
<accession>A0A3N2AUP8</accession>
<dbReference type="SUPFAM" id="SSF51621">
    <property type="entry name" value="Phosphoenolpyruvate/pyruvate domain"/>
    <property type="match status" value="1"/>
</dbReference>
<dbReference type="GO" id="GO:0016829">
    <property type="term" value="F:lyase activity"/>
    <property type="evidence" value="ECO:0007669"/>
    <property type="project" value="UniProtKB-KW"/>
</dbReference>
<evidence type="ECO:0000256" key="4">
    <source>
        <dbReference type="PIRSR" id="PIRSR015582-1"/>
    </source>
</evidence>
<dbReference type="InterPro" id="IPR005000">
    <property type="entry name" value="Aldolase/citrate-lyase_domain"/>
</dbReference>